<feature type="signal peptide" evidence="2">
    <location>
        <begin position="1"/>
        <end position="17"/>
    </location>
</feature>
<feature type="chain" id="PRO_5008581655" evidence="2">
    <location>
        <begin position="18"/>
        <end position="161"/>
    </location>
</feature>
<evidence type="ECO:0000256" key="2">
    <source>
        <dbReference type="SAM" id="SignalP"/>
    </source>
</evidence>
<reference evidence="3" key="1">
    <citation type="submission" date="2015-12" db="EMBL/GenBank/DDBJ databases">
        <title>De novo transcriptome assembly of four potential Pierce s Disease insect vectors from Arizona vineyards.</title>
        <authorList>
            <person name="Tassone E.E."/>
        </authorList>
    </citation>
    <scope>NUCLEOTIDE SEQUENCE</scope>
</reference>
<evidence type="ECO:0000313" key="3">
    <source>
        <dbReference type="EMBL" id="JAS31428.1"/>
    </source>
</evidence>
<proteinExistence type="predicted"/>
<dbReference type="AlphaFoldDB" id="A0A1B6E0H2"/>
<organism evidence="3">
    <name type="scientific">Clastoptera arizonana</name>
    <name type="common">Arizona spittle bug</name>
    <dbReference type="NCBI Taxonomy" id="38151"/>
    <lineage>
        <taxon>Eukaryota</taxon>
        <taxon>Metazoa</taxon>
        <taxon>Ecdysozoa</taxon>
        <taxon>Arthropoda</taxon>
        <taxon>Hexapoda</taxon>
        <taxon>Insecta</taxon>
        <taxon>Pterygota</taxon>
        <taxon>Neoptera</taxon>
        <taxon>Paraneoptera</taxon>
        <taxon>Hemiptera</taxon>
        <taxon>Auchenorrhyncha</taxon>
        <taxon>Cercopoidea</taxon>
        <taxon>Clastopteridae</taxon>
        <taxon>Clastoptera</taxon>
    </lineage>
</organism>
<accession>A0A1B6E0H2</accession>
<keyword evidence="1" id="KW-0175">Coiled coil</keyword>
<sequence>MLYFFKFLIFFVVYVVSKKRIDYLVKINEYGLKLAQTMSAHSDKILLKQPNIKLRCSELADIVEREGKHLMMVQEMWNKTGCPNQEWSNEITAMLVKIEKLKENTEEDEKKILTLHDAYKNIYQLRLKLQLDGICGFNIFYSNTFDLTKSELLNEYNDMGI</sequence>
<gene>
    <name evidence="3" type="ORF">g.5246</name>
</gene>
<evidence type="ECO:0000256" key="1">
    <source>
        <dbReference type="SAM" id="Coils"/>
    </source>
</evidence>
<dbReference type="EMBL" id="GEDC01005870">
    <property type="protein sequence ID" value="JAS31428.1"/>
    <property type="molecule type" value="Transcribed_RNA"/>
</dbReference>
<protein>
    <submittedName>
        <fullName evidence="3">Uncharacterized protein</fullName>
    </submittedName>
</protein>
<feature type="coiled-coil region" evidence="1">
    <location>
        <begin position="84"/>
        <end position="118"/>
    </location>
</feature>
<name>A0A1B6E0H2_9HEMI</name>
<keyword evidence="2" id="KW-0732">Signal</keyword>